<evidence type="ECO:0008006" key="5">
    <source>
        <dbReference type="Google" id="ProtNLM"/>
    </source>
</evidence>
<evidence type="ECO:0000313" key="1">
    <source>
        <dbReference type="EMBL" id="MYY73199.1"/>
    </source>
</evidence>
<dbReference type="Proteomes" id="UP000471300">
    <property type="component" value="Unassembled WGS sequence"/>
</dbReference>
<accession>A0ABD6JDC1</accession>
<dbReference type="EMBL" id="VSTU01000005">
    <property type="protein sequence ID" value="MYZ66239.1"/>
    <property type="molecule type" value="Genomic_DNA"/>
</dbReference>
<comment type="caution">
    <text evidence="2">The sequence shown here is derived from an EMBL/GenBank/DDBJ whole genome shotgun (WGS) entry which is preliminary data.</text>
</comment>
<evidence type="ECO:0000313" key="2">
    <source>
        <dbReference type="EMBL" id="MYZ66239.1"/>
    </source>
</evidence>
<protein>
    <recommendedName>
        <fullName evidence="5">HEPN domain-containing protein</fullName>
    </recommendedName>
</protein>
<gene>
    <name evidence="2" type="ORF">FYL06_04670</name>
    <name evidence="1" type="ORF">FYL10_05845</name>
</gene>
<name>A0ABD6JDC1_9LACO</name>
<dbReference type="AlphaFoldDB" id="A0ABD6JDC1"/>
<organism evidence="2 4">
    <name type="scientific">Ligilactobacillus salivarius</name>
    <dbReference type="NCBI Taxonomy" id="1624"/>
    <lineage>
        <taxon>Bacteria</taxon>
        <taxon>Bacillati</taxon>
        <taxon>Bacillota</taxon>
        <taxon>Bacilli</taxon>
        <taxon>Lactobacillales</taxon>
        <taxon>Lactobacillaceae</taxon>
        <taxon>Ligilactobacillus</taxon>
    </lineage>
</organism>
<proteinExistence type="predicted"/>
<evidence type="ECO:0000313" key="3">
    <source>
        <dbReference type="Proteomes" id="UP000470980"/>
    </source>
</evidence>
<reference evidence="3 4" key="1">
    <citation type="journal article" date="2020" name="Food Funct.">
        <title>Screening of Lactobacillus salivarius strains from the feces of Chinese populations and the evaluation of their effects against intestinal inflammation in mice.</title>
        <authorList>
            <person name="Zhai Q."/>
            <person name="Shen X."/>
            <person name="Cen S."/>
            <person name="Zhang C."/>
            <person name="Tian F."/>
            <person name="Zhao J."/>
            <person name="Zhang H."/>
            <person name="Xue Y."/>
            <person name="Chen W."/>
        </authorList>
    </citation>
    <scope>NUCLEOTIDE SEQUENCE [LARGE SCALE GENOMIC DNA]</scope>
    <source>
        <strain evidence="2 4">FZJTZ28M4.scaf</strain>
        <strain evidence="1 3">FZJTZ9M6.scaf</strain>
    </source>
</reference>
<dbReference type="RefSeq" id="WP_081539112.1">
    <property type="nucleotide sequence ID" value="NZ_CP116812.1"/>
</dbReference>
<dbReference type="Proteomes" id="UP000470980">
    <property type="component" value="Unassembled WGS sequence"/>
</dbReference>
<evidence type="ECO:0000313" key="4">
    <source>
        <dbReference type="Proteomes" id="UP000471300"/>
    </source>
</evidence>
<sequence length="378" mass="45752">MTFFEEDPKFYWPDEDKSIFDKNTDNTVNIEWRGNTRIFEDYKELAYDYYQCSCHTFNYIKEDNNTRNLDTCFFVGLFLIRNAFELSIKALILRNYSNSDLKKIIFHDLDELFKIYKDVPRIPLSATEEEWLSKYFNSLSKTDPNSDTFRYAFNQKFIDKYEEEHLNIFKIQSNCFQAWTLLEKCMGDIDNSASFDFSLEPEFLFVNGKWYEDTFIWQPNNSIELDSDHTAKLIGYETMFDILYNHLNKGSYNLFYPFMLIARITLELYIKVFLYDHFITLANQEKLIKKIKTHNLKKLFLLFKEDIIKKNSDYIENTEFHIIEKRIIELHNLDKNAFTFRYLTDKNSTYYLNNTTFDIDNVYKYFKELFAYFDAFNH</sequence>
<dbReference type="EMBL" id="VSTR01000007">
    <property type="protein sequence ID" value="MYY73199.1"/>
    <property type="molecule type" value="Genomic_DNA"/>
</dbReference>